<keyword evidence="2 3" id="KW-0143">Chaperone</keyword>
<reference evidence="5 6" key="1">
    <citation type="submission" date="2018-04" db="EMBL/GenBank/DDBJ databases">
        <title>Genomic Encyclopedia of Archaeal and Bacterial Type Strains, Phase II (KMG-II): from individual species to whole genera.</title>
        <authorList>
            <person name="Goeker M."/>
        </authorList>
    </citation>
    <scope>NUCLEOTIDE SEQUENCE [LARGE SCALE GENOMIC DNA]</scope>
    <source>
        <strain evidence="5 6">DSM 23382</strain>
    </source>
</reference>
<dbReference type="PANTHER" id="PTHR33643">
    <property type="entry name" value="UREASE ACCESSORY PROTEIN D"/>
    <property type="match status" value="1"/>
</dbReference>
<dbReference type="Proteomes" id="UP000244081">
    <property type="component" value="Unassembled WGS sequence"/>
</dbReference>
<dbReference type="PANTHER" id="PTHR33643:SF1">
    <property type="entry name" value="UREASE ACCESSORY PROTEIN D"/>
    <property type="match status" value="1"/>
</dbReference>
<keyword evidence="6" id="KW-1185">Reference proteome</keyword>
<dbReference type="Pfam" id="PF01774">
    <property type="entry name" value="UreD"/>
    <property type="match status" value="1"/>
</dbReference>
<evidence type="ECO:0000256" key="1">
    <source>
        <dbReference type="ARBA" id="ARBA00007177"/>
    </source>
</evidence>
<dbReference type="InterPro" id="IPR002669">
    <property type="entry name" value="UreD"/>
</dbReference>
<sequence>MQNKTPNRSANPPMLAPSPPDDIACGALQRARGKAHVAFAAPSGGETARLVDLYQSGCAKIRLPKARGERQAVLLNTAGGIAGGDRLDYSATWGAGARAVVTSQAAERIYRSLGPAGEVANRLVVEDDAHAVWLPQETIVFNEARLERRLEADLSGSARLLAVEAVVLGRAAMGESVERLGFRDRWRVRRDGRLVFADDTRLCGDARAILSGPACGGGATAFATIVEVGEGVEARLDAARAILVARRADGLSCGASAWGGLLVVRLLSTDARVLRDVIMGFLQDWRGTDLPRVWHC</sequence>
<keyword evidence="3" id="KW-0996">Nickel insertion</keyword>
<feature type="compositionally biased region" description="Polar residues" evidence="4">
    <location>
        <begin position="1"/>
        <end position="10"/>
    </location>
</feature>
<comment type="subunit">
    <text evidence="3">UreD, UreF and UreG form a complex that acts as a GTP-hydrolysis-dependent molecular chaperone, activating the urease apoprotein by helping to assemble the nickel containing metallocenter of UreC. The UreE protein probably delivers the nickel.</text>
</comment>
<evidence type="ECO:0000256" key="4">
    <source>
        <dbReference type="SAM" id="MobiDB-lite"/>
    </source>
</evidence>
<evidence type="ECO:0000256" key="2">
    <source>
        <dbReference type="ARBA" id="ARBA00023186"/>
    </source>
</evidence>
<evidence type="ECO:0000313" key="5">
    <source>
        <dbReference type="EMBL" id="PTW63521.1"/>
    </source>
</evidence>
<dbReference type="RefSeq" id="WP_210203406.1">
    <property type="nucleotide sequence ID" value="NZ_QAYG01000001.1"/>
</dbReference>
<dbReference type="HAMAP" id="MF_01384">
    <property type="entry name" value="UreD"/>
    <property type="match status" value="1"/>
</dbReference>
<dbReference type="GO" id="GO:0016151">
    <property type="term" value="F:nickel cation binding"/>
    <property type="evidence" value="ECO:0007669"/>
    <property type="project" value="UniProtKB-UniRule"/>
</dbReference>
<protein>
    <recommendedName>
        <fullName evidence="3">Urease accessory protein UreD</fullName>
    </recommendedName>
</protein>
<dbReference type="GO" id="GO:0005737">
    <property type="term" value="C:cytoplasm"/>
    <property type="evidence" value="ECO:0007669"/>
    <property type="project" value="UniProtKB-SubCell"/>
</dbReference>
<name>A0A2T5VID1_9HYPH</name>
<comment type="similarity">
    <text evidence="1 3">Belongs to the UreD family.</text>
</comment>
<comment type="subcellular location">
    <subcellularLocation>
        <location evidence="3">Cytoplasm</location>
    </subcellularLocation>
</comment>
<evidence type="ECO:0000313" key="6">
    <source>
        <dbReference type="Proteomes" id="UP000244081"/>
    </source>
</evidence>
<dbReference type="AlphaFoldDB" id="A0A2T5VID1"/>
<gene>
    <name evidence="3" type="primary">ureD</name>
    <name evidence="5" type="ORF">C8N35_1011575</name>
</gene>
<keyword evidence="3" id="KW-0963">Cytoplasm</keyword>
<organism evidence="5 6">
    <name type="scientific">Breoghania corrubedonensis</name>
    <dbReference type="NCBI Taxonomy" id="665038"/>
    <lineage>
        <taxon>Bacteria</taxon>
        <taxon>Pseudomonadati</taxon>
        <taxon>Pseudomonadota</taxon>
        <taxon>Alphaproteobacteria</taxon>
        <taxon>Hyphomicrobiales</taxon>
        <taxon>Stappiaceae</taxon>
        <taxon>Breoghania</taxon>
    </lineage>
</organism>
<accession>A0A2T5VID1</accession>
<proteinExistence type="inferred from homology"/>
<feature type="region of interest" description="Disordered" evidence="4">
    <location>
        <begin position="1"/>
        <end position="21"/>
    </location>
</feature>
<comment type="caution">
    <text evidence="5">The sequence shown here is derived from an EMBL/GenBank/DDBJ whole genome shotgun (WGS) entry which is preliminary data.</text>
</comment>
<comment type="function">
    <text evidence="3">Required for maturation of urease via the functional incorporation of the urease nickel metallocenter.</text>
</comment>
<evidence type="ECO:0000256" key="3">
    <source>
        <dbReference type="HAMAP-Rule" id="MF_01384"/>
    </source>
</evidence>
<dbReference type="EMBL" id="QAYG01000001">
    <property type="protein sequence ID" value="PTW63521.1"/>
    <property type="molecule type" value="Genomic_DNA"/>
</dbReference>